<evidence type="ECO:0000313" key="2">
    <source>
        <dbReference type="Proteomes" id="UP000185596"/>
    </source>
</evidence>
<proteinExistence type="predicted"/>
<protein>
    <submittedName>
        <fullName evidence="1">Uncharacterized protein</fullName>
    </submittedName>
</protein>
<gene>
    <name evidence="1" type="ORF">BU204_25230</name>
</gene>
<dbReference type="EMBL" id="MSIE01000048">
    <property type="protein sequence ID" value="OLF14855.1"/>
    <property type="molecule type" value="Genomic_DNA"/>
</dbReference>
<evidence type="ECO:0000313" key="1">
    <source>
        <dbReference type="EMBL" id="OLF14855.1"/>
    </source>
</evidence>
<dbReference type="AlphaFoldDB" id="A0A1Q8CKG4"/>
<dbReference type="Proteomes" id="UP000185596">
    <property type="component" value="Unassembled WGS sequence"/>
</dbReference>
<sequence>MTTCLPTPLPGSDVTSTAALRSAGVSAHTIASRCRPSGPWQRLFPGVVLLNTTPPTRRDLLHAALTYAGPEAVITGTDAMRAHAVPAPPSDEILVLIPATRRVASRPPLVVERTTRLPVPQRRAGLPVAPLARATIDAARREPNADRLKSVLFAPVAQAACSLTDLRTELDAGNQRGSAAVRALLTKPNQEDLIPLTQALTTSVLQTTPLPPPRWQVALHTPHGHPLGTADAWWPTAGLAWNVETATPPLPTTTEAAPSLTEAGITVLHTAPTRLRSDPRAVATELVEAYAYASRNPHLPRP</sequence>
<name>A0A1Q8CKG4_9PSEU</name>
<comment type="caution">
    <text evidence="1">The sequence shown here is derived from an EMBL/GenBank/DDBJ whole genome shotgun (WGS) entry which is preliminary data.</text>
</comment>
<keyword evidence="2" id="KW-1185">Reference proteome</keyword>
<accession>A0A1Q8CKG4</accession>
<dbReference type="OrthoDB" id="4870610at2"/>
<dbReference type="STRING" id="1912961.BU204_25230"/>
<organism evidence="1 2">
    <name type="scientific">Actinophytocola xanthii</name>
    <dbReference type="NCBI Taxonomy" id="1912961"/>
    <lineage>
        <taxon>Bacteria</taxon>
        <taxon>Bacillati</taxon>
        <taxon>Actinomycetota</taxon>
        <taxon>Actinomycetes</taxon>
        <taxon>Pseudonocardiales</taxon>
        <taxon>Pseudonocardiaceae</taxon>
    </lineage>
</organism>
<reference evidence="1 2" key="1">
    <citation type="submission" date="2016-12" db="EMBL/GenBank/DDBJ databases">
        <title>The draft genome sequence of Actinophytocola sp. 11-183.</title>
        <authorList>
            <person name="Wang W."/>
            <person name="Yuan L."/>
        </authorList>
    </citation>
    <scope>NUCLEOTIDE SEQUENCE [LARGE SCALE GENOMIC DNA]</scope>
    <source>
        <strain evidence="1 2">11-183</strain>
    </source>
</reference>
<dbReference type="RefSeq" id="WP_075128221.1">
    <property type="nucleotide sequence ID" value="NZ_MSIE01000048.1"/>
</dbReference>